<evidence type="ECO:0000256" key="2">
    <source>
        <dbReference type="ARBA" id="ARBA00022723"/>
    </source>
</evidence>
<evidence type="ECO:0000256" key="4">
    <source>
        <dbReference type="SAM" id="Coils"/>
    </source>
</evidence>
<feature type="region of interest" description="Disordered" evidence="5">
    <location>
        <begin position="1"/>
        <end position="90"/>
    </location>
</feature>
<feature type="domain" description="Yippee" evidence="6">
    <location>
        <begin position="589"/>
        <end position="686"/>
    </location>
</feature>
<reference evidence="8" key="1">
    <citation type="submission" date="2022-11" db="UniProtKB">
        <authorList>
            <consortium name="WormBaseParasite"/>
        </authorList>
    </citation>
    <scope>IDENTIFICATION</scope>
</reference>
<keyword evidence="2" id="KW-0479">Metal-binding</keyword>
<dbReference type="InterPro" id="IPR034751">
    <property type="entry name" value="Yippee"/>
</dbReference>
<evidence type="ECO:0000256" key="1">
    <source>
        <dbReference type="ARBA" id="ARBA00005613"/>
    </source>
</evidence>
<dbReference type="InterPro" id="IPR039058">
    <property type="entry name" value="Yippee_fam"/>
</dbReference>
<keyword evidence="3" id="KW-0862">Zinc</keyword>
<feature type="compositionally biased region" description="Polar residues" evidence="5">
    <location>
        <begin position="442"/>
        <end position="459"/>
    </location>
</feature>
<feature type="coiled-coil region" evidence="4">
    <location>
        <begin position="316"/>
        <end position="343"/>
    </location>
</feature>
<feature type="region of interest" description="Disordered" evidence="5">
    <location>
        <begin position="565"/>
        <end position="586"/>
    </location>
</feature>
<feature type="region of interest" description="Disordered" evidence="5">
    <location>
        <begin position="708"/>
        <end position="728"/>
    </location>
</feature>
<evidence type="ECO:0000313" key="8">
    <source>
        <dbReference type="WBParaSite" id="PDA_v2.g10857.t1"/>
    </source>
</evidence>
<dbReference type="PROSITE" id="PS51792">
    <property type="entry name" value="YIPPEE"/>
    <property type="match status" value="1"/>
</dbReference>
<keyword evidence="4" id="KW-0175">Coiled coil</keyword>
<name>A0A914NZI4_9BILA</name>
<evidence type="ECO:0000256" key="3">
    <source>
        <dbReference type="ARBA" id="ARBA00022833"/>
    </source>
</evidence>
<dbReference type="AlphaFoldDB" id="A0A914NZI4"/>
<dbReference type="GO" id="GO:0046872">
    <property type="term" value="F:metal ion binding"/>
    <property type="evidence" value="ECO:0007669"/>
    <property type="project" value="UniProtKB-KW"/>
</dbReference>
<protein>
    <submittedName>
        <fullName evidence="8">Yippee domain-containing protein</fullName>
    </submittedName>
</protein>
<keyword evidence="7" id="KW-1185">Reference proteome</keyword>
<dbReference type="InterPro" id="IPR004910">
    <property type="entry name" value="Yippee/Mis18/Cereblon"/>
</dbReference>
<sequence>MSDSDEYDKISDFESDEGGNDDGKNAAKIDSSLNKTGKNSKVVEKDDESESSDSFVLYTDDEDSSLSASATNEDTTLNLGEKKLQQTTNRKMKNLTIEDFVKTTAEAKAPRDPKTSKTEYLRFKEEDRKYDLDTKLHEHITKLCSEARRVATNEYEKTFDFFGVKCSNAGKSKSSAANVSSSSTKYSKKIEQVKPEVSTDQQNSDAVNEAYHKMFLYEQKYINLQIQLAESNDPTKKLIHEKEFKEAEIQWINSKNEYDQLVKKAEVSDSTIKESVVQSYDNSADEIYYDTIDSQPTTKTAEAATSSSSMLLNPSIFELDLQIQKAKATMQKYAENYSSLKIQMYQQKDKNKRAKYYKFYGQAEQRWKKSKKEYEKHCNEKTKMKIFDLNAGPTVIVSKLESEKLVNNSRQPPKEITRTVPLSSIVDDAIPHENIQIAEPSSLKQQTSNSTVPLETTSSKPAAVTSNAVQLTPALENEIASLKKQLFGESSMQQQPPVTENQSTEELILSAYDTMNSFEQHYNELQIQMPHIQEYGTDEFKAYFTNACNIAKSRWESSKAVFERLNSSKPNPAGTSSTEQSSDNDKKLKNYHCKKCDSYLTTEQQIASSLFNGALGSAILFSKVENVKHGETYETNLMTGKHFVKDVYCKKCNRKLGWFYESAAEEKQKFKEGKTVLEKVLLQEVAVKVSTECTNTTEKMGLTNAKISNDTEMEVDSNPENPKSSKTKEEKVVVKMKYFEEVKQSPFEAMKHIQNAYAEAFRLQPNNDANAKVLLERIAKTQQRFRKREAFDVDGTPMKRSKDDENDKIEEHIKILTFRIKEKDSE</sequence>
<comment type="similarity">
    <text evidence="1">Belongs to the yippee family.</text>
</comment>
<evidence type="ECO:0000259" key="6">
    <source>
        <dbReference type="PROSITE" id="PS51792"/>
    </source>
</evidence>
<proteinExistence type="inferred from homology"/>
<dbReference type="WBParaSite" id="PDA_v2.g10857.t1">
    <property type="protein sequence ID" value="PDA_v2.g10857.t1"/>
    <property type="gene ID" value="PDA_v2.g10857"/>
</dbReference>
<organism evidence="7 8">
    <name type="scientific">Panagrolaimus davidi</name>
    <dbReference type="NCBI Taxonomy" id="227884"/>
    <lineage>
        <taxon>Eukaryota</taxon>
        <taxon>Metazoa</taxon>
        <taxon>Ecdysozoa</taxon>
        <taxon>Nematoda</taxon>
        <taxon>Chromadorea</taxon>
        <taxon>Rhabditida</taxon>
        <taxon>Tylenchina</taxon>
        <taxon>Panagrolaimomorpha</taxon>
        <taxon>Panagrolaimoidea</taxon>
        <taxon>Panagrolaimidae</taxon>
        <taxon>Panagrolaimus</taxon>
    </lineage>
</organism>
<evidence type="ECO:0000313" key="7">
    <source>
        <dbReference type="Proteomes" id="UP000887578"/>
    </source>
</evidence>
<feature type="region of interest" description="Disordered" evidence="5">
    <location>
        <begin position="436"/>
        <end position="459"/>
    </location>
</feature>
<accession>A0A914NZI4</accession>
<feature type="compositionally biased region" description="Polar residues" evidence="5">
    <location>
        <begin position="565"/>
        <end position="581"/>
    </location>
</feature>
<dbReference type="Proteomes" id="UP000887578">
    <property type="component" value="Unplaced"/>
</dbReference>
<dbReference type="Pfam" id="PF03226">
    <property type="entry name" value="Yippee-Mis18"/>
    <property type="match status" value="1"/>
</dbReference>
<feature type="compositionally biased region" description="Polar residues" evidence="5">
    <location>
        <begin position="65"/>
        <end position="78"/>
    </location>
</feature>
<dbReference type="PANTHER" id="PTHR13848">
    <property type="entry name" value="PROTEIN YIPPEE-LIKE CG15309-RELATED"/>
    <property type="match status" value="1"/>
</dbReference>
<evidence type="ECO:0000256" key="5">
    <source>
        <dbReference type="SAM" id="MobiDB-lite"/>
    </source>
</evidence>